<dbReference type="GeneID" id="79931882"/>
<evidence type="ECO:0000313" key="2">
    <source>
        <dbReference type="EMBL" id="MBD9725945.1"/>
    </source>
</evidence>
<evidence type="ECO:0000313" key="3">
    <source>
        <dbReference type="Proteomes" id="UP000661025"/>
    </source>
</evidence>
<reference evidence="2" key="1">
    <citation type="submission" date="2020-09" db="EMBL/GenBank/DDBJ databases">
        <title>Streptomyces canutascabiei sp. nov., which causes potato common scab and is distributed across the world.</title>
        <authorList>
            <person name="Nguyen H.P."/>
            <person name="Weisberg A.J."/>
            <person name="Chang J.H."/>
            <person name="Clarke C.R."/>
        </authorList>
    </citation>
    <scope>NUCLEOTIDE SEQUENCE</scope>
    <source>
        <strain evidence="2">ID-01-6.2a</strain>
    </source>
</reference>
<gene>
    <name evidence="2" type="ORF">IHE70_22530</name>
</gene>
<dbReference type="AlphaFoldDB" id="A0A927L4J9"/>
<feature type="compositionally biased region" description="Low complexity" evidence="1">
    <location>
        <begin position="918"/>
        <end position="928"/>
    </location>
</feature>
<feature type="compositionally biased region" description="Low complexity" evidence="1">
    <location>
        <begin position="827"/>
        <end position="858"/>
    </location>
</feature>
<accession>A0A927L4J9</accession>
<dbReference type="RefSeq" id="WP_192362613.1">
    <property type="nucleotide sequence ID" value="NZ_CP119182.1"/>
</dbReference>
<dbReference type="Proteomes" id="UP000661025">
    <property type="component" value="Unassembled WGS sequence"/>
</dbReference>
<dbReference type="EMBL" id="JACYXT010000009">
    <property type="protein sequence ID" value="MBD9725945.1"/>
    <property type="molecule type" value="Genomic_DNA"/>
</dbReference>
<protein>
    <submittedName>
        <fullName evidence="2">Uncharacterized protein</fullName>
    </submittedName>
</protein>
<feature type="compositionally biased region" description="Basic and acidic residues" evidence="1">
    <location>
        <begin position="806"/>
        <end position="825"/>
    </location>
</feature>
<name>A0A927L4J9_9ACTN</name>
<proteinExistence type="predicted"/>
<evidence type="ECO:0000256" key="1">
    <source>
        <dbReference type="SAM" id="MobiDB-lite"/>
    </source>
</evidence>
<sequence length="941" mass="102222">MDTTVTDAQSRARQATLIATVKRELRTVTSVVLGDRFESIDQRVSEDGREYFTLRDTQGGSADLWLDALPMASGMIANTMTNTTTDQYVVQISDRLPNEFLTRVLAHEVGELIAVRDRSSQGLAPVRENLLSREADISDRHELSSRDHGRIAELNWLAARASDAELPAPQRAEARADLSALIDQCGMRPVSAVTETEPYEAESEAADTRRYVSRNYFSYEAKHLVATLARPIEHLDPTDATALQASRDASLRAERQVEAFIGRREVTMPMPGYDQNGLPLPRDQLKAASVQWAEYRAQVSTRTEEAIEGQLAKEEFPTRRVVIGGGASLTGRDPDALLIDAAGRWHLDPGQGIVQSADQDRDLAQWMGVDPHSTVEHPGHRLPIDAVRIWEDQLATRGDVVNGHARLRLGRNGELLAEIQRPAVDGKEAPPPLWVACDGIPSIATGLTPEVVPGMPRGDDGVESRSEAVRLIDDRLGELEDEGLPHAGDLRTWLTDAERGGTDARTVLDVLKSSPLMDALTAGLGRGKARIDNCFGALDSTAKWETAREEAPGRALLGDEVAENRFDARKAKDWVVAGSGGAGVANAEIILMQNPDAHVTIIGSPPPSALRHQVQFPAMEKAYGGPDKKRLTIIRAQLGAVETYWDEEAEETRFQIAYEEGEGENVQRKVVRAGGYVASLGRTNPLPPALQVLANEVRDRSGEISGDLQFDKDDQYIGYGLTFTVHGKEHRVDVDGAASWQLPREIFAPESGLQQQLNEMGARGLPAETGNAAPGFAPVARQSVLRARAVAAVQAGDESAVQHRSTIPERWRRPDRAAETGRETGTETETSAGGPTSATPPQREAQQRQQPPTAERTPSAPTPDRPEPTTPTADRPEPTTPTPDRPEPTTPTADRAAPDIPLWEVGMRPRGTSGAPRPTTQQPQQLPPGHERPGPGLGVGD</sequence>
<feature type="region of interest" description="Disordered" evidence="1">
    <location>
        <begin position="794"/>
        <end position="941"/>
    </location>
</feature>
<feature type="compositionally biased region" description="Low complexity" evidence="1">
    <location>
        <begin position="890"/>
        <end position="899"/>
    </location>
</feature>
<organism evidence="2 3">
    <name type="scientific">Streptomyces caniscabiei</name>
    <dbReference type="NCBI Taxonomy" id="2746961"/>
    <lineage>
        <taxon>Bacteria</taxon>
        <taxon>Bacillati</taxon>
        <taxon>Actinomycetota</taxon>
        <taxon>Actinomycetes</taxon>
        <taxon>Kitasatosporales</taxon>
        <taxon>Streptomycetaceae</taxon>
        <taxon>Streptomyces</taxon>
    </lineage>
</organism>
<comment type="caution">
    <text evidence="2">The sequence shown here is derived from an EMBL/GenBank/DDBJ whole genome shotgun (WGS) entry which is preliminary data.</text>
</comment>